<accession>A0AAU9GFU2</accession>
<organism evidence="1 2">
    <name type="scientific">Drosophila madeirensis</name>
    <name type="common">Fruit fly</name>
    <dbReference type="NCBI Taxonomy" id="30013"/>
    <lineage>
        <taxon>Eukaryota</taxon>
        <taxon>Metazoa</taxon>
        <taxon>Ecdysozoa</taxon>
        <taxon>Arthropoda</taxon>
        <taxon>Hexapoda</taxon>
        <taxon>Insecta</taxon>
        <taxon>Pterygota</taxon>
        <taxon>Neoptera</taxon>
        <taxon>Endopterygota</taxon>
        <taxon>Diptera</taxon>
        <taxon>Brachycera</taxon>
        <taxon>Muscomorpha</taxon>
        <taxon>Ephydroidea</taxon>
        <taxon>Drosophilidae</taxon>
        <taxon>Drosophila</taxon>
        <taxon>Sophophora</taxon>
    </lineage>
</organism>
<sequence>MYHIGTQNLLVCYRTL</sequence>
<protein>
    <submittedName>
        <fullName evidence="1">Uncharacterized protein</fullName>
    </submittedName>
</protein>
<evidence type="ECO:0000313" key="1">
    <source>
        <dbReference type="EMBL" id="BFG06642.1"/>
    </source>
</evidence>
<evidence type="ECO:0000313" key="2">
    <source>
        <dbReference type="Proteomes" id="UP001500889"/>
    </source>
</evidence>
<dbReference type="AlphaFoldDB" id="A0AAU9GFU2"/>
<dbReference type="EMBL" id="AP029268">
    <property type="protein sequence ID" value="BFG06642.1"/>
    <property type="molecule type" value="Genomic_DNA"/>
</dbReference>
<reference evidence="1 2" key="1">
    <citation type="submission" date="2024-02" db="EMBL/GenBank/DDBJ databases">
        <title>A chromosome-level genome assembly of Drosophila madeirensis, a fruit fly species endemic to Madeira island.</title>
        <authorList>
            <person name="Tomihara K."/>
            <person name="Llopart A."/>
            <person name="Yamamoto D."/>
        </authorList>
    </citation>
    <scope>NUCLEOTIDE SEQUENCE [LARGE SCALE GENOMIC DNA]</scope>
    <source>
        <strain evidence="1 2">RF1</strain>
    </source>
</reference>
<gene>
    <name evidence="1" type="ORF">DMAD_13618</name>
</gene>
<keyword evidence="2" id="KW-1185">Reference proteome</keyword>
<name>A0AAU9GFU2_DROMD</name>
<proteinExistence type="predicted"/>
<dbReference type="Proteomes" id="UP001500889">
    <property type="component" value="Chromosome dot"/>
</dbReference>